<protein>
    <submittedName>
        <fullName evidence="2">Uncharacterized protein</fullName>
    </submittedName>
</protein>
<evidence type="ECO:0000256" key="1">
    <source>
        <dbReference type="SAM" id="MobiDB-lite"/>
    </source>
</evidence>
<feature type="region of interest" description="Disordered" evidence="1">
    <location>
        <begin position="654"/>
        <end position="673"/>
    </location>
</feature>
<dbReference type="AlphaFoldDB" id="A0A2G9RC96"/>
<sequence length="673" mass="74447">KSLSVLEDPDDSEEEIPKKRERRSSRVKQAKTSKPPVLTPPTQEQDLRRSSIRARRSKGDFAKEEAEDVGEEEEETMEEKELPIEKEEEETPKRRRSSRSATVQQKKSPKVKRSPSPPELSETVSKSTCADSEETAEERVPPLLSLEGFQHRVSEKQMTTATEKAVSPQFLHKECSKSHRSPQKWGRHVRARNESNSNTSQQPPAATCIIQQTPNSCQEAEKARTKIQDSHMTEEAVRSSTRGSTTKDVKVKSSLVLLKPPVRSKSAGKAYVSEQSLHIVEKSSSRGVQTMSILEKQEPESHENKESTITLSSCPEVGRSNVKTMSISEKVNKDKLNANSTVCGGDAFESDKAEVVSSVCVSSLPKTRKLRVRSSSSNRNQPETNILQTVNRPDIQEKHKTQVLNVEQTPVPAWTMLDKPKLRSCALKQTKAEATDLLKGQDKSVTEDELTKKSELGVSHVSGSDILGGTTSSTDHSLGEEVSHSGSVEVQLPFLGNQSSEKEEPMHINEISEIKQTEVKPSAEDDLNMFENTVQLEESKQPNKVTSETVQGEIPLKKFAEISVLEYEATTGTCESSVIVTERCEDSKISEGASAIISDANEESLAVHEAMMCDPDLQETSDISLTHVESPQITSQKDTITEPIFFKQSTFLPSTSKYSNKSSELDAQAEDVA</sequence>
<dbReference type="EMBL" id="KV945489">
    <property type="protein sequence ID" value="PIO25522.1"/>
    <property type="molecule type" value="Genomic_DNA"/>
</dbReference>
<proteinExistence type="predicted"/>
<gene>
    <name evidence="2" type="ORF">AB205_0133570</name>
</gene>
<feature type="compositionally biased region" description="Basic residues" evidence="1">
    <location>
        <begin position="19"/>
        <end position="31"/>
    </location>
</feature>
<dbReference type="Proteomes" id="UP000228934">
    <property type="component" value="Unassembled WGS sequence"/>
</dbReference>
<evidence type="ECO:0000313" key="3">
    <source>
        <dbReference type="Proteomes" id="UP000228934"/>
    </source>
</evidence>
<organism evidence="2 3">
    <name type="scientific">Aquarana catesbeiana</name>
    <name type="common">American bullfrog</name>
    <name type="synonym">Rana catesbeiana</name>
    <dbReference type="NCBI Taxonomy" id="8400"/>
    <lineage>
        <taxon>Eukaryota</taxon>
        <taxon>Metazoa</taxon>
        <taxon>Chordata</taxon>
        <taxon>Craniata</taxon>
        <taxon>Vertebrata</taxon>
        <taxon>Euteleostomi</taxon>
        <taxon>Amphibia</taxon>
        <taxon>Batrachia</taxon>
        <taxon>Anura</taxon>
        <taxon>Neobatrachia</taxon>
        <taxon>Ranoidea</taxon>
        <taxon>Ranidae</taxon>
        <taxon>Aquarana</taxon>
    </lineage>
</organism>
<feature type="non-terminal residue" evidence="2">
    <location>
        <position position="1"/>
    </location>
</feature>
<feature type="non-terminal residue" evidence="2">
    <location>
        <position position="673"/>
    </location>
</feature>
<feature type="compositionally biased region" description="Polar residues" evidence="1">
    <location>
        <begin position="194"/>
        <end position="218"/>
    </location>
</feature>
<name>A0A2G9RC96_AQUCT</name>
<feature type="region of interest" description="Disordered" evidence="1">
    <location>
        <begin position="1"/>
        <end position="249"/>
    </location>
</feature>
<feature type="compositionally biased region" description="Basic residues" evidence="1">
    <location>
        <begin position="178"/>
        <end position="190"/>
    </location>
</feature>
<feature type="region of interest" description="Disordered" evidence="1">
    <location>
        <begin position="371"/>
        <end position="394"/>
    </location>
</feature>
<dbReference type="OrthoDB" id="9907400at2759"/>
<feature type="region of interest" description="Disordered" evidence="1">
    <location>
        <begin position="460"/>
        <end position="486"/>
    </location>
</feature>
<feature type="compositionally biased region" description="Basic and acidic residues" evidence="1">
    <location>
        <begin position="219"/>
        <end position="237"/>
    </location>
</feature>
<keyword evidence="3" id="KW-1185">Reference proteome</keyword>
<feature type="compositionally biased region" description="Polar residues" evidence="1">
    <location>
        <begin position="373"/>
        <end position="391"/>
    </location>
</feature>
<accession>A0A2G9RC96</accession>
<evidence type="ECO:0000313" key="2">
    <source>
        <dbReference type="EMBL" id="PIO25522.1"/>
    </source>
</evidence>
<feature type="compositionally biased region" description="Acidic residues" evidence="1">
    <location>
        <begin position="65"/>
        <end position="78"/>
    </location>
</feature>
<reference evidence="3" key="1">
    <citation type="journal article" date="2017" name="Nat. Commun.">
        <title>The North American bullfrog draft genome provides insight into hormonal regulation of long noncoding RNA.</title>
        <authorList>
            <person name="Hammond S.A."/>
            <person name="Warren R.L."/>
            <person name="Vandervalk B.P."/>
            <person name="Kucuk E."/>
            <person name="Khan H."/>
            <person name="Gibb E.A."/>
            <person name="Pandoh P."/>
            <person name="Kirk H."/>
            <person name="Zhao Y."/>
            <person name="Jones M."/>
            <person name="Mungall A.J."/>
            <person name="Coope R."/>
            <person name="Pleasance S."/>
            <person name="Moore R.A."/>
            <person name="Holt R.A."/>
            <person name="Round J.M."/>
            <person name="Ohora S."/>
            <person name="Walle B.V."/>
            <person name="Veldhoen N."/>
            <person name="Helbing C.C."/>
            <person name="Birol I."/>
        </authorList>
    </citation>
    <scope>NUCLEOTIDE SEQUENCE [LARGE SCALE GENOMIC DNA]</scope>
</reference>